<dbReference type="Gene3D" id="3.40.50.2300">
    <property type="match status" value="1"/>
</dbReference>
<gene>
    <name evidence="4" type="ORF">ABH943_008310</name>
</gene>
<comment type="caution">
    <text evidence="4">The sequence shown here is derived from an EMBL/GenBank/DDBJ whole genome shotgun (WGS) entry which is preliminary data.</text>
</comment>
<dbReference type="Pfam" id="PF13458">
    <property type="entry name" value="Peripla_BP_6"/>
    <property type="match status" value="1"/>
</dbReference>
<dbReference type="InterPro" id="IPR028082">
    <property type="entry name" value="Peripla_BP_I"/>
</dbReference>
<organism evidence="4 5">
    <name type="scientific">Caballeronia udeis</name>
    <dbReference type="NCBI Taxonomy" id="1232866"/>
    <lineage>
        <taxon>Bacteria</taxon>
        <taxon>Pseudomonadati</taxon>
        <taxon>Pseudomonadota</taxon>
        <taxon>Betaproteobacteria</taxon>
        <taxon>Burkholderiales</taxon>
        <taxon>Burkholderiaceae</taxon>
        <taxon>Caballeronia</taxon>
    </lineage>
</organism>
<dbReference type="RefSeq" id="WP_404614430.1">
    <property type="nucleotide sequence ID" value="NZ_JBIYDN010000047.1"/>
</dbReference>
<name>A0ABW8MX17_9BURK</name>
<dbReference type="SUPFAM" id="SSF53822">
    <property type="entry name" value="Periplasmic binding protein-like I"/>
    <property type="match status" value="1"/>
</dbReference>
<reference evidence="4 5" key="1">
    <citation type="submission" date="2024-10" db="EMBL/GenBank/DDBJ databases">
        <authorList>
            <person name="Deangelis K."/>
            <person name="Huntemann M."/>
            <person name="Clum A."/>
            <person name="Wang J."/>
            <person name="Palaniappan K."/>
            <person name="Ritter S."/>
            <person name="Chen I.-M."/>
            <person name="Stamatis D."/>
            <person name="Reddy T."/>
            <person name="O'Malley R."/>
            <person name="Daum C."/>
            <person name="Ng V."/>
            <person name="Ivanova N."/>
            <person name="Kyrpides N."/>
            <person name="Woyke T."/>
        </authorList>
    </citation>
    <scope>NUCLEOTIDE SEQUENCE [LARGE SCALE GENOMIC DNA]</scope>
    <source>
        <strain evidence="4 5">GAS97</strain>
    </source>
</reference>
<evidence type="ECO:0000259" key="3">
    <source>
        <dbReference type="Pfam" id="PF13458"/>
    </source>
</evidence>
<evidence type="ECO:0000256" key="1">
    <source>
        <dbReference type="ARBA" id="ARBA00010062"/>
    </source>
</evidence>
<evidence type="ECO:0000256" key="2">
    <source>
        <dbReference type="ARBA" id="ARBA00022729"/>
    </source>
</evidence>
<dbReference type="PANTHER" id="PTHR47151">
    <property type="entry name" value="LEU/ILE/VAL-BINDING ABC TRANSPORTER SUBUNIT"/>
    <property type="match status" value="1"/>
</dbReference>
<evidence type="ECO:0000313" key="4">
    <source>
        <dbReference type="EMBL" id="MFK4448266.1"/>
    </source>
</evidence>
<keyword evidence="5" id="KW-1185">Reference proteome</keyword>
<dbReference type="Proteomes" id="UP001620514">
    <property type="component" value="Unassembled WGS sequence"/>
</dbReference>
<protein>
    <submittedName>
        <fullName evidence="4">ABC-type branched-subunit amino acid transport system substrate-binding protein</fullName>
    </submittedName>
</protein>
<proteinExistence type="inferred from homology"/>
<sequence>MFELLQYRMQLLTIGAAFLLHFPFAIDHAYACTPETFVQVGLAAPMTGSHAGYGKDSANPKQLAIGEVNAPRVTIRGNPVKFQRVTVDDQGDLRTAGQVTQQVVDSHVVVVAVITHFNSTTTLPSSQIMQRAGIFMISPATTNSAISQADRYSATRLKAKRIAILDDRTTFGAGDGRELEQTKV</sequence>
<accession>A0ABW8MX17</accession>
<keyword evidence="2" id="KW-0732">Signal</keyword>
<reference evidence="4 5" key="2">
    <citation type="submission" date="2024-11" db="EMBL/GenBank/DDBJ databases">
        <title>Using genomics to understand microbial adaptation to soil warming.</title>
        <authorList>
            <person name="Deangelis K.M. PhD."/>
        </authorList>
    </citation>
    <scope>NUCLEOTIDE SEQUENCE [LARGE SCALE GENOMIC DNA]</scope>
    <source>
        <strain evidence="4 5">GAS97</strain>
    </source>
</reference>
<evidence type="ECO:0000313" key="5">
    <source>
        <dbReference type="Proteomes" id="UP001620514"/>
    </source>
</evidence>
<comment type="similarity">
    <text evidence="1">Belongs to the leucine-binding protein family.</text>
</comment>
<dbReference type="PANTHER" id="PTHR47151:SF2">
    <property type="entry name" value="AMINO ACID BINDING PROTEIN"/>
    <property type="match status" value="1"/>
</dbReference>
<dbReference type="EMBL" id="JBIYDN010000047">
    <property type="protein sequence ID" value="MFK4448266.1"/>
    <property type="molecule type" value="Genomic_DNA"/>
</dbReference>
<dbReference type="InterPro" id="IPR028081">
    <property type="entry name" value="Leu-bd"/>
</dbReference>
<feature type="domain" description="Leucine-binding protein" evidence="3">
    <location>
        <begin position="38"/>
        <end position="144"/>
    </location>
</feature>